<evidence type="ECO:0000313" key="2">
    <source>
        <dbReference type="EMBL" id="KAK1468765.1"/>
    </source>
</evidence>
<keyword evidence="3" id="KW-1185">Reference proteome</keyword>
<dbReference type="Proteomes" id="UP001239795">
    <property type="component" value="Unassembled WGS sequence"/>
</dbReference>
<evidence type="ECO:0000256" key="1">
    <source>
        <dbReference type="SAM" id="MobiDB-lite"/>
    </source>
</evidence>
<feature type="compositionally biased region" description="Basic and acidic residues" evidence="1">
    <location>
        <begin position="35"/>
        <end position="49"/>
    </location>
</feature>
<accession>A0AAI9XZD6</accession>
<dbReference type="AlphaFoldDB" id="A0AAI9XZD6"/>
<gene>
    <name evidence="2" type="ORF">CMEL01_00532</name>
</gene>
<name>A0AAI9XZD6_9PEZI</name>
<reference evidence="2 3" key="1">
    <citation type="submission" date="2016-10" db="EMBL/GenBank/DDBJ databases">
        <title>The genome sequence of Colletotrichum fioriniae PJ7.</title>
        <authorList>
            <person name="Baroncelli R."/>
        </authorList>
    </citation>
    <scope>NUCLEOTIDE SEQUENCE [LARGE SCALE GENOMIC DNA]</scope>
    <source>
        <strain evidence="2">Col 31</strain>
    </source>
</reference>
<dbReference type="EMBL" id="MLGG01000001">
    <property type="protein sequence ID" value="KAK1468765.1"/>
    <property type="molecule type" value="Genomic_DNA"/>
</dbReference>
<protein>
    <submittedName>
        <fullName evidence="2">Uncharacterized protein</fullName>
    </submittedName>
</protein>
<comment type="caution">
    <text evidence="2">The sequence shown here is derived from an EMBL/GenBank/DDBJ whole genome shotgun (WGS) entry which is preliminary data.</text>
</comment>
<organism evidence="2 3">
    <name type="scientific">Colletotrichum melonis</name>
    <dbReference type="NCBI Taxonomy" id="1209925"/>
    <lineage>
        <taxon>Eukaryota</taxon>
        <taxon>Fungi</taxon>
        <taxon>Dikarya</taxon>
        <taxon>Ascomycota</taxon>
        <taxon>Pezizomycotina</taxon>
        <taxon>Sordariomycetes</taxon>
        <taxon>Hypocreomycetidae</taxon>
        <taxon>Glomerellales</taxon>
        <taxon>Glomerellaceae</taxon>
        <taxon>Colletotrichum</taxon>
        <taxon>Colletotrichum acutatum species complex</taxon>
    </lineage>
</organism>
<feature type="region of interest" description="Disordered" evidence="1">
    <location>
        <begin position="27"/>
        <end position="49"/>
    </location>
</feature>
<sequence>MGDERLLRHLLIAWNLWRSSRVPCAAQRTGLRSGEGGREEGRKEGSDLHVEGGGVTIQYVLTEPLDSESIRVHTQTMQTHRIRENTKACFVSGVAIPSIPAWLLFCFRDPIMARTQSHPSHPNLESQDPPSPWCYCWLPPSPKWEPPRQPAKLVTRTTSPQSTTTAISHKFLGCWHPQALRAEGGP</sequence>
<proteinExistence type="predicted"/>
<evidence type="ECO:0000313" key="3">
    <source>
        <dbReference type="Proteomes" id="UP001239795"/>
    </source>
</evidence>